<comment type="caution">
    <text evidence="5">The sequence shown here is derived from an EMBL/GenBank/DDBJ whole genome shotgun (WGS) entry which is preliminary data.</text>
</comment>
<dbReference type="STRING" id="317619.GCA_000332315_03547"/>
<sequence>MVNSAAQTPLVVLITGCSSGIGQALALEFHGRGYRVWATARQVERLEKLADLGMMTVALDVTQGDSIAALIDQITAQDGRLDYLINNAGYGLMGSMLDLEPEAIEAQFRTNVYAPLALCQAVAPLMRSQGRGVIVNLGSISGVLTTPFAGAYCASKAALHALSDALRLELDPFGIAVVTVQPGGIQSNFGTAASRLVQQLPAQSWYQPVAAAIHNRAIASQTNATPTADFAQQLVTAVTQPQPPAVVRLGQGYWPLFLLQRLLPTALLDRLLTKKFSLDRLP</sequence>
<dbReference type="GO" id="GO:0016491">
    <property type="term" value="F:oxidoreductase activity"/>
    <property type="evidence" value="ECO:0007669"/>
    <property type="project" value="UniProtKB-KW"/>
</dbReference>
<dbReference type="PROSITE" id="PS00061">
    <property type="entry name" value="ADH_SHORT"/>
    <property type="match status" value="1"/>
</dbReference>
<keyword evidence="2" id="KW-0560">Oxidoreductase</keyword>
<evidence type="ECO:0000313" key="5">
    <source>
        <dbReference type="EMBL" id="KKJ01160.1"/>
    </source>
</evidence>
<accession>A0A0M2PYB6</accession>
<dbReference type="Proteomes" id="UP000034681">
    <property type="component" value="Unassembled WGS sequence"/>
</dbReference>
<dbReference type="InterPro" id="IPR020904">
    <property type="entry name" value="Sc_DH/Rdtase_CS"/>
</dbReference>
<dbReference type="PANTHER" id="PTHR44169">
    <property type="entry name" value="NADPH-DEPENDENT 1-ACYLDIHYDROXYACETONE PHOSPHATE REDUCTASE"/>
    <property type="match status" value="1"/>
</dbReference>
<dbReference type="PANTHER" id="PTHR44169:SF6">
    <property type="entry name" value="NADPH-DEPENDENT 1-ACYLDIHYDROXYACETONE PHOSPHATE REDUCTASE"/>
    <property type="match status" value="1"/>
</dbReference>
<dbReference type="Gene3D" id="3.40.50.720">
    <property type="entry name" value="NAD(P)-binding Rossmann-like Domain"/>
    <property type="match status" value="1"/>
</dbReference>
<evidence type="ECO:0000313" key="6">
    <source>
        <dbReference type="Proteomes" id="UP000034681"/>
    </source>
</evidence>
<evidence type="ECO:0000259" key="4">
    <source>
        <dbReference type="SMART" id="SM00822"/>
    </source>
</evidence>
<dbReference type="PRINTS" id="PR00081">
    <property type="entry name" value="GDHRDH"/>
</dbReference>
<protein>
    <submittedName>
        <fullName evidence="5">Short-chain dehydrogenase</fullName>
    </submittedName>
</protein>
<dbReference type="SUPFAM" id="SSF51735">
    <property type="entry name" value="NAD(P)-binding Rossmann-fold domains"/>
    <property type="match status" value="1"/>
</dbReference>
<organism evidence="5 6">
    <name type="scientific">Prochlorothrix hollandica PCC 9006 = CALU 1027</name>
    <dbReference type="NCBI Taxonomy" id="317619"/>
    <lineage>
        <taxon>Bacteria</taxon>
        <taxon>Bacillati</taxon>
        <taxon>Cyanobacteriota</taxon>
        <taxon>Cyanophyceae</taxon>
        <taxon>Prochlorotrichales</taxon>
        <taxon>Prochlorotrichaceae</taxon>
        <taxon>Prochlorothrix</taxon>
    </lineage>
</organism>
<dbReference type="RefSeq" id="WP_017713738.1">
    <property type="nucleotide sequence ID" value="NZ_KB235941.1"/>
</dbReference>
<dbReference type="InterPro" id="IPR057326">
    <property type="entry name" value="KR_dom"/>
</dbReference>
<proteinExistence type="inferred from homology"/>
<dbReference type="InterPro" id="IPR002347">
    <property type="entry name" value="SDR_fam"/>
</dbReference>
<dbReference type="SMART" id="SM00822">
    <property type="entry name" value="PKS_KR"/>
    <property type="match status" value="1"/>
</dbReference>
<evidence type="ECO:0000256" key="2">
    <source>
        <dbReference type="ARBA" id="ARBA00023002"/>
    </source>
</evidence>
<evidence type="ECO:0000256" key="1">
    <source>
        <dbReference type="ARBA" id="ARBA00006484"/>
    </source>
</evidence>
<comment type="similarity">
    <text evidence="1 3">Belongs to the short-chain dehydrogenases/reductases (SDR) family.</text>
</comment>
<dbReference type="FunFam" id="3.40.50.720:FF:000261">
    <property type="entry name" value="NADPH-dependent 1-acyldihydroxyacetone phosphate reductase"/>
    <property type="match status" value="1"/>
</dbReference>
<dbReference type="NCBIfam" id="NF004284">
    <property type="entry name" value="PRK05693.1"/>
    <property type="match status" value="1"/>
</dbReference>
<evidence type="ECO:0000256" key="3">
    <source>
        <dbReference type="RuleBase" id="RU000363"/>
    </source>
</evidence>
<dbReference type="OrthoDB" id="9775296at2"/>
<name>A0A0M2PYB6_PROHO</name>
<dbReference type="InterPro" id="IPR036291">
    <property type="entry name" value="NAD(P)-bd_dom_sf"/>
</dbReference>
<dbReference type="CDD" id="cd05374">
    <property type="entry name" value="17beta-HSD-like_SDR_c"/>
    <property type="match status" value="1"/>
</dbReference>
<dbReference type="eggNOG" id="COG0300">
    <property type="taxonomic scope" value="Bacteria"/>
</dbReference>
<feature type="domain" description="Ketoreductase" evidence="4">
    <location>
        <begin position="10"/>
        <end position="188"/>
    </location>
</feature>
<gene>
    <name evidence="5" type="ORF">PROH_01850</name>
</gene>
<dbReference type="AlphaFoldDB" id="A0A0M2PYB6"/>
<keyword evidence="6" id="KW-1185">Reference proteome</keyword>
<dbReference type="PRINTS" id="PR00080">
    <property type="entry name" value="SDRFAMILY"/>
</dbReference>
<dbReference type="EMBL" id="AJTX02000002">
    <property type="protein sequence ID" value="KKJ01160.1"/>
    <property type="molecule type" value="Genomic_DNA"/>
</dbReference>
<dbReference type="Pfam" id="PF00106">
    <property type="entry name" value="adh_short"/>
    <property type="match status" value="1"/>
</dbReference>
<reference evidence="5" key="1">
    <citation type="submission" date="2012-04" db="EMBL/GenBank/DDBJ databases">
        <authorList>
            <person name="Borisov I.G."/>
            <person name="Ivanikova N.V."/>
            <person name="Pinevich A.V."/>
        </authorList>
    </citation>
    <scope>NUCLEOTIDE SEQUENCE</scope>
    <source>
        <strain evidence="5">CALU 1027</strain>
    </source>
</reference>